<evidence type="ECO:0000256" key="5">
    <source>
        <dbReference type="SAM" id="MobiDB-lite"/>
    </source>
</evidence>
<dbReference type="Gene3D" id="1.10.357.10">
    <property type="entry name" value="Tetracycline Repressor, domain 2"/>
    <property type="match status" value="1"/>
</dbReference>
<evidence type="ECO:0000256" key="4">
    <source>
        <dbReference type="PROSITE-ProRule" id="PRU00335"/>
    </source>
</evidence>
<evidence type="ECO:0000256" key="2">
    <source>
        <dbReference type="ARBA" id="ARBA00023125"/>
    </source>
</evidence>
<keyword evidence="2 4" id="KW-0238">DNA-binding</keyword>
<organism evidence="7 8">
    <name type="scientific">Leifsonella bigeumensis</name>
    <dbReference type="NCBI Taxonomy" id="433643"/>
    <lineage>
        <taxon>Bacteria</taxon>
        <taxon>Bacillati</taxon>
        <taxon>Actinomycetota</taxon>
        <taxon>Actinomycetes</taxon>
        <taxon>Micrococcales</taxon>
        <taxon>Microbacteriaceae</taxon>
        <taxon>Leifsonella</taxon>
    </lineage>
</organism>
<dbReference type="InterPro" id="IPR023772">
    <property type="entry name" value="DNA-bd_HTH_TetR-type_CS"/>
</dbReference>
<dbReference type="InterPro" id="IPR036271">
    <property type="entry name" value="Tet_transcr_reg_TetR-rel_C_sf"/>
</dbReference>
<feature type="region of interest" description="Disordered" evidence="5">
    <location>
        <begin position="210"/>
        <end position="231"/>
    </location>
</feature>
<proteinExistence type="predicted"/>
<dbReference type="EMBL" id="BAABAE010000003">
    <property type="protein sequence ID" value="GAA3747324.1"/>
    <property type="molecule type" value="Genomic_DNA"/>
</dbReference>
<dbReference type="PANTHER" id="PTHR30055">
    <property type="entry name" value="HTH-TYPE TRANSCRIPTIONAL REGULATOR RUTR"/>
    <property type="match status" value="1"/>
</dbReference>
<dbReference type="Proteomes" id="UP001501004">
    <property type="component" value="Unassembled WGS sequence"/>
</dbReference>
<dbReference type="InterPro" id="IPR009057">
    <property type="entry name" value="Homeodomain-like_sf"/>
</dbReference>
<keyword evidence="1" id="KW-0805">Transcription regulation</keyword>
<dbReference type="InterPro" id="IPR050109">
    <property type="entry name" value="HTH-type_TetR-like_transc_reg"/>
</dbReference>
<dbReference type="Pfam" id="PF00440">
    <property type="entry name" value="TetR_N"/>
    <property type="match status" value="1"/>
</dbReference>
<evidence type="ECO:0000313" key="8">
    <source>
        <dbReference type="Proteomes" id="UP001501004"/>
    </source>
</evidence>
<feature type="domain" description="HTH tetR-type" evidence="6">
    <location>
        <begin position="11"/>
        <end position="71"/>
    </location>
</feature>
<dbReference type="PRINTS" id="PR00455">
    <property type="entry name" value="HTHTETR"/>
</dbReference>
<evidence type="ECO:0000313" key="7">
    <source>
        <dbReference type="EMBL" id="GAA3747324.1"/>
    </source>
</evidence>
<feature type="compositionally biased region" description="Basic and acidic residues" evidence="5">
    <location>
        <begin position="222"/>
        <end position="231"/>
    </location>
</feature>
<feature type="DNA-binding region" description="H-T-H motif" evidence="4">
    <location>
        <begin position="34"/>
        <end position="53"/>
    </location>
</feature>
<keyword evidence="8" id="KW-1185">Reference proteome</keyword>
<keyword evidence="3" id="KW-0804">Transcription</keyword>
<protein>
    <submittedName>
        <fullName evidence="7">TetR/AcrR family transcriptional regulator</fullName>
    </submittedName>
</protein>
<evidence type="ECO:0000256" key="3">
    <source>
        <dbReference type="ARBA" id="ARBA00023163"/>
    </source>
</evidence>
<dbReference type="InterPro" id="IPR001647">
    <property type="entry name" value="HTH_TetR"/>
</dbReference>
<dbReference type="SUPFAM" id="SSF46689">
    <property type="entry name" value="Homeodomain-like"/>
    <property type="match status" value="1"/>
</dbReference>
<comment type="caution">
    <text evidence="7">The sequence shown here is derived from an EMBL/GenBank/DDBJ whole genome shotgun (WGS) entry which is preliminary data.</text>
</comment>
<dbReference type="PROSITE" id="PS01081">
    <property type="entry name" value="HTH_TETR_1"/>
    <property type="match status" value="1"/>
</dbReference>
<name>A0ABP7FSN3_9MICO</name>
<dbReference type="PROSITE" id="PS50977">
    <property type="entry name" value="HTH_TETR_2"/>
    <property type="match status" value="1"/>
</dbReference>
<dbReference type="RefSeq" id="WP_344756891.1">
    <property type="nucleotide sequence ID" value="NZ_BAABAE010000003.1"/>
</dbReference>
<sequence>MTDAPRTARGTRTRARLLEAAEQVFAECGYSEASIVRITEAAGVAQGTFYLYFSSKLEIFEELVEDLNRRVRHAMTEAAAGATTRIESERAGFRGFFEFTAQHPALYRIVREAEFVSPSALRLHYTRIVDGYIDGLSTARDNGEVGDINPGIVAWILMGIGEMVGMRWVLWGSDVADDGAAGAENDPTASGTSRVPDEVFEQMMRFIQRGLGAPAPGTPPEHAQKTGKDRT</sequence>
<gene>
    <name evidence="7" type="ORF">GCM10022239_23580</name>
</gene>
<evidence type="ECO:0000259" key="6">
    <source>
        <dbReference type="PROSITE" id="PS50977"/>
    </source>
</evidence>
<dbReference type="SUPFAM" id="SSF48498">
    <property type="entry name" value="Tetracyclin repressor-like, C-terminal domain"/>
    <property type="match status" value="1"/>
</dbReference>
<evidence type="ECO:0000256" key="1">
    <source>
        <dbReference type="ARBA" id="ARBA00023015"/>
    </source>
</evidence>
<dbReference type="PANTHER" id="PTHR30055:SF234">
    <property type="entry name" value="HTH-TYPE TRANSCRIPTIONAL REGULATOR BETI"/>
    <property type="match status" value="1"/>
</dbReference>
<accession>A0ABP7FSN3</accession>
<reference evidence="8" key="1">
    <citation type="journal article" date="2019" name="Int. J. Syst. Evol. Microbiol.">
        <title>The Global Catalogue of Microorganisms (GCM) 10K type strain sequencing project: providing services to taxonomists for standard genome sequencing and annotation.</title>
        <authorList>
            <consortium name="The Broad Institute Genomics Platform"/>
            <consortium name="The Broad Institute Genome Sequencing Center for Infectious Disease"/>
            <person name="Wu L."/>
            <person name="Ma J."/>
        </authorList>
    </citation>
    <scope>NUCLEOTIDE SEQUENCE [LARGE SCALE GENOMIC DNA]</scope>
    <source>
        <strain evidence="8">JCM 16949</strain>
    </source>
</reference>